<evidence type="ECO:0000256" key="9">
    <source>
        <dbReference type="SAM" id="Phobius"/>
    </source>
</evidence>
<evidence type="ECO:0000313" key="10">
    <source>
        <dbReference type="EMBL" id="CDL12057.1"/>
    </source>
</evidence>
<dbReference type="GO" id="GO:0005254">
    <property type="term" value="F:chloride channel activity"/>
    <property type="evidence" value="ECO:0007669"/>
    <property type="project" value="InterPro"/>
</dbReference>
<reference evidence="10" key="1">
    <citation type="submission" date="2013-10" db="EMBL/GenBank/DDBJ databases">
        <title>Antibiotic resistance diversity of beta-lactamase producers in the General Hospital Vienna.</title>
        <authorList>
            <person name="Barisic I."/>
            <person name="Mitteregger D."/>
            <person name="Hirschl A.M."/>
            <person name="Noehammer C."/>
            <person name="Wiesinger-Mayr H."/>
        </authorList>
    </citation>
    <scope>NUCLEOTIDE SEQUENCE [LARGE SCALE GENOMIC DNA]</scope>
    <source>
        <strain evidence="10">IS43</strain>
    </source>
</reference>
<dbReference type="AlphaFoldDB" id="W1DTB6"/>
<evidence type="ECO:0000256" key="5">
    <source>
        <dbReference type="ARBA" id="ARBA00022989"/>
    </source>
</evidence>
<dbReference type="EMBL" id="CBWK010000740">
    <property type="protein sequence ID" value="CDL12057.1"/>
    <property type="molecule type" value="Genomic_DNA"/>
</dbReference>
<dbReference type="eggNOG" id="COG3781">
    <property type="taxonomic scope" value="Bacteria"/>
</dbReference>
<evidence type="ECO:0000256" key="3">
    <source>
        <dbReference type="ARBA" id="ARBA00022475"/>
    </source>
</evidence>
<comment type="subcellular location">
    <subcellularLocation>
        <location evidence="1">Cell membrane</location>
        <topology evidence="1">Multi-pass membrane protein</topology>
    </subcellularLocation>
</comment>
<keyword evidence="11" id="KW-1185">Reference proteome</keyword>
<evidence type="ECO:0000256" key="7">
    <source>
        <dbReference type="ARBA" id="ARBA00023136"/>
    </source>
</evidence>
<sequence>MIIRPEQHWFLRLFDWHGSVLSKIIFRLLLNVLMSIIAIISYQWYEQLGIHLTVAPFSLLGIAIAIFLGFRNSASYSRFVEARNLWGTVLIAERTLVRQLRNILPAEHDAHRRIVSYLVAFSWSLKHQLRKTDPTADLRRLLPEERVTEILASSMPTNRILLLAGNEIGQLREAGKLSDITYGLMDNKLDELAHVLGGCERLATTRCLSPIP</sequence>
<evidence type="ECO:0000256" key="1">
    <source>
        <dbReference type="ARBA" id="ARBA00004651"/>
    </source>
</evidence>
<keyword evidence="2" id="KW-0813">Transport</keyword>
<protein>
    <recommendedName>
        <fullName evidence="12">Ibestrophin</fullName>
    </recommendedName>
</protein>
<evidence type="ECO:0008006" key="12">
    <source>
        <dbReference type="Google" id="ProtNLM"/>
    </source>
</evidence>
<evidence type="ECO:0000256" key="2">
    <source>
        <dbReference type="ARBA" id="ARBA00022448"/>
    </source>
</evidence>
<keyword evidence="7 9" id="KW-0472">Membrane</keyword>
<dbReference type="PANTHER" id="PTHR33281:SF19">
    <property type="entry name" value="VOLTAGE-DEPENDENT ANION CHANNEL-FORMING PROTEIN YNEE"/>
    <property type="match status" value="1"/>
</dbReference>
<dbReference type="GO" id="GO:0005886">
    <property type="term" value="C:plasma membrane"/>
    <property type="evidence" value="ECO:0007669"/>
    <property type="project" value="UniProtKB-SubCell"/>
</dbReference>
<dbReference type="Pfam" id="PF25539">
    <property type="entry name" value="Bestrophin_2"/>
    <property type="match status" value="1"/>
</dbReference>
<proteinExistence type="inferred from homology"/>
<name>W1DTB6_KLEPN</name>
<keyword evidence="5 9" id="KW-1133">Transmembrane helix</keyword>
<dbReference type="InterPro" id="IPR044669">
    <property type="entry name" value="YneE/VCCN1/2-like"/>
</dbReference>
<dbReference type="PANTHER" id="PTHR33281">
    <property type="entry name" value="UPF0187 PROTEIN YNEE"/>
    <property type="match status" value="1"/>
</dbReference>
<evidence type="ECO:0000256" key="8">
    <source>
        <dbReference type="ARBA" id="ARBA00034708"/>
    </source>
</evidence>
<keyword evidence="6" id="KW-0406">Ion transport</keyword>
<evidence type="ECO:0000313" key="11">
    <source>
        <dbReference type="Proteomes" id="UP000019183"/>
    </source>
</evidence>
<evidence type="ECO:0000256" key="4">
    <source>
        <dbReference type="ARBA" id="ARBA00022692"/>
    </source>
</evidence>
<feature type="transmembrane region" description="Helical" evidence="9">
    <location>
        <begin position="20"/>
        <end position="42"/>
    </location>
</feature>
<comment type="similarity">
    <text evidence="8">Belongs to the anion channel-forming bestrophin (TC 1.A.46) family.</text>
</comment>
<comment type="caution">
    <text evidence="10">The sequence shown here is derived from an EMBL/GenBank/DDBJ whole genome shotgun (WGS) entry which is preliminary data.</text>
</comment>
<evidence type="ECO:0000256" key="6">
    <source>
        <dbReference type="ARBA" id="ARBA00023065"/>
    </source>
</evidence>
<organism evidence="10 11">
    <name type="scientific">Klebsiella pneumoniae IS43</name>
    <dbReference type="NCBI Taxonomy" id="1432552"/>
    <lineage>
        <taxon>Bacteria</taxon>
        <taxon>Pseudomonadati</taxon>
        <taxon>Pseudomonadota</taxon>
        <taxon>Gammaproteobacteria</taxon>
        <taxon>Enterobacterales</taxon>
        <taxon>Enterobacteriaceae</taxon>
        <taxon>Klebsiella/Raoultella group</taxon>
        <taxon>Klebsiella</taxon>
        <taxon>Klebsiella pneumoniae complex</taxon>
    </lineage>
</organism>
<keyword evidence="4 9" id="KW-0812">Transmembrane</keyword>
<accession>W1DTB6</accession>
<dbReference type="Proteomes" id="UP000019183">
    <property type="component" value="Unassembled WGS sequence"/>
</dbReference>
<keyword evidence="3" id="KW-1003">Cell membrane</keyword>
<feature type="transmembrane region" description="Helical" evidence="9">
    <location>
        <begin position="48"/>
        <end position="70"/>
    </location>
</feature>